<keyword evidence="6 8" id="KW-0687">Ribonucleoprotein</keyword>
<organism evidence="10">
    <name type="scientific">Octactis speculum</name>
    <dbReference type="NCBI Taxonomy" id="3111310"/>
    <lineage>
        <taxon>Eukaryota</taxon>
        <taxon>Sar</taxon>
        <taxon>Stramenopiles</taxon>
        <taxon>Ochrophyta</taxon>
        <taxon>Dictyochophyceae</taxon>
        <taxon>Dictyochales</taxon>
        <taxon>Dictyochaceae</taxon>
        <taxon>Octactis</taxon>
    </lineage>
</organism>
<sequence length="102" mass="11592">MKIKSQEIQVLQSILKYPVISDKSTGLLESNKYTFMVDRHADKSVIKTAINSLFDVTVLNVNTLNIPPKKRTVGRFSGYKSKYKKAIITLKEGDTLDLFPDR</sequence>
<dbReference type="HAMAP" id="MF_01369_B">
    <property type="entry name" value="Ribosomal_uL23_B"/>
    <property type="match status" value="1"/>
</dbReference>
<comment type="similarity">
    <text evidence="1 8 9">Belongs to the universal ribosomal protein uL23 family.</text>
</comment>
<dbReference type="InterPro" id="IPR012677">
    <property type="entry name" value="Nucleotide-bd_a/b_plait_sf"/>
</dbReference>
<dbReference type="AlphaFoldDB" id="A0A514CPM5"/>
<comment type="subunit">
    <text evidence="2 8">Part of the 50S ribosomal subunit.</text>
</comment>
<evidence type="ECO:0000256" key="4">
    <source>
        <dbReference type="ARBA" id="ARBA00022884"/>
    </source>
</evidence>
<dbReference type="Gene3D" id="3.30.70.330">
    <property type="match status" value="1"/>
</dbReference>
<dbReference type="InterPro" id="IPR001014">
    <property type="entry name" value="Ribosomal_uL23_CS"/>
</dbReference>
<comment type="function">
    <text evidence="8">Binds to 23S rRNA.</text>
</comment>
<evidence type="ECO:0000256" key="2">
    <source>
        <dbReference type="ARBA" id="ARBA00011838"/>
    </source>
</evidence>
<dbReference type="PANTHER" id="PTHR11620">
    <property type="entry name" value="60S RIBOSOMAL PROTEIN L23A"/>
    <property type="match status" value="1"/>
</dbReference>
<evidence type="ECO:0000256" key="6">
    <source>
        <dbReference type="ARBA" id="ARBA00023274"/>
    </source>
</evidence>
<dbReference type="EMBL" id="MK561359">
    <property type="protein sequence ID" value="QDH81758.1"/>
    <property type="molecule type" value="Genomic_DNA"/>
</dbReference>
<keyword evidence="3 8" id="KW-0699">rRNA-binding</keyword>
<proteinExistence type="inferred from homology"/>
<geneLocation type="chloroplast" evidence="10"/>
<dbReference type="PROSITE" id="PS00050">
    <property type="entry name" value="RIBOSOMAL_L23"/>
    <property type="match status" value="1"/>
</dbReference>
<dbReference type="InterPro" id="IPR012678">
    <property type="entry name" value="Ribosomal_uL23/eL15/eS24_sf"/>
</dbReference>
<keyword evidence="5 8" id="KW-0689">Ribosomal protein</keyword>
<dbReference type="SUPFAM" id="SSF54189">
    <property type="entry name" value="Ribosomal proteins S24e, L23 and L15e"/>
    <property type="match status" value="1"/>
</dbReference>
<evidence type="ECO:0000256" key="1">
    <source>
        <dbReference type="ARBA" id="ARBA00006700"/>
    </source>
</evidence>
<dbReference type="NCBIfam" id="NF004363">
    <property type="entry name" value="PRK05738.2-4"/>
    <property type="match status" value="1"/>
</dbReference>
<name>A0A514CPM5_9STRA</name>
<evidence type="ECO:0000256" key="9">
    <source>
        <dbReference type="RuleBase" id="RU003934"/>
    </source>
</evidence>
<keyword evidence="4 8" id="KW-0694">RNA-binding</keyword>
<dbReference type="RefSeq" id="YP_009677097.1">
    <property type="nucleotide sequence ID" value="NC_043929.1"/>
</dbReference>
<keyword evidence="10" id="KW-0150">Chloroplast</keyword>
<evidence type="ECO:0000313" key="10">
    <source>
        <dbReference type="EMBL" id="QDH81758.1"/>
    </source>
</evidence>
<keyword evidence="10" id="KW-0934">Plastid</keyword>
<dbReference type="GO" id="GO:0003735">
    <property type="term" value="F:structural constituent of ribosome"/>
    <property type="evidence" value="ECO:0007669"/>
    <property type="project" value="InterPro"/>
</dbReference>
<dbReference type="InterPro" id="IPR013025">
    <property type="entry name" value="Ribosomal_uL23-like"/>
</dbReference>
<reference evidence="10" key="1">
    <citation type="submission" date="2019-02" db="EMBL/GenBank/DDBJ databases">
        <title>Dictyochophyceae plastid genomes reveal unusual variability of their organisation.</title>
        <authorList>
            <person name="Han K.Y."/>
            <person name="Maciszewski K."/>
            <person name="Graf L."/>
            <person name="Andersen R.A."/>
            <person name="Karnkowska A."/>
            <person name="Yoon H.S."/>
        </authorList>
    </citation>
    <scope>NUCLEOTIDE SEQUENCE</scope>
</reference>
<dbReference type="GO" id="GO:0019843">
    <property type="term" value="F:rRNA binding"/>
    <property type="evidence" value="ECO:0007669"/>
    <property type="project" value="UniProtKB-UniRule"/>
</dbReference>
<gene>
    <name evidence="8 10" type="primary">rpl23</name>
</gene>
<dbReference type="GO" id="GO:0006412">
    <property type="term" value="P:translation"/>
    <property type="evidence" value="ECO:0007669"/>
    <property type="project" value="UniProtKB-UniRule"/>
</dbReference>
<accession>A0A514CPM5</accession>
<evidence type="ECO:0000256" key="5">
    <source>
        <dbReference type="ARBA" id="ARBA00022980"/>
    </source>
</evidence>
<dbReference type="GO" id="GO:1990904">
    <property type="term" value="C:ribonucleoprotein complex"/>
    <property type="evidence" value="ECO:0007669"/>
    <property type="project" value="UniProtKB-KW"/>
</dbReference>
<protein>
    <recommendedName>
        <fullName evidence="7 8">Large ribosomal subunit protein uL23c</fullName>
    </recommendedName>
</protein>
<evidence type="ECO:0000256" key="3">
    <source>
        <dbReference type="ARBA" id="ARBA00022730"/>
    </source>
</evidence>
<dbReference type="FunFam" id="3.30.70.330:FF:000001">
    <property type="entry name" value="50S ribosomal protein L23"/>
    <property type="match status" value="1"/>
</dbReference>
<dbReference type="GO" id="GO:0005840">
    <property type="term" value="C:ribosome"/>
    <property type="evidence" value="ECO:0007669"/>
    <property type="project" value="UniProtKB-KW"/>
</dbReference>
<dbReference type="GeneID" id="40868952"/>
<comment type="subcellular location">
    <subcellularLocation>
        <location evidence="8">Plastid</location>
        <location evidence="8">Chloroplast</location>
    </subcellularLocation>
</comment>
<dbReference type="GO" id="GO:0009507">
    <property type="term" value="C:chloroplast"/>
    <property type="evidence" value="ECO:0007669"/>
    <property type="project" value="UniProtKB-SubCell"/>
</dbReference>
<dbReference type="Pfam" id="PF00276">
    <property type="entry name" value="Ribosomal_L23"/>
    <property type="match status" value="1"/>
</dbReference>
<evidence type="ECO:0000256" key="7">
    <source>
        <dbReference type="ARBA" id="ARBA00035287"/>
    </source>
</evidence>
<evidence type="ECO:0000256" key="8">
    <source>
        <dbReference type="HAMAP-Rule" id="MF_01369"/>
    </source>
</evidence>